<feature type="region of interest" description="Disordered" evidence="1">
    <location>
        <begin position="1"/>
        <end position="37"/>
    </location>
</feature>
<evidence type="ECO:0000313" key="3">
    <source>
        <dbReference type="Proteomes" id="UP000481583"/>
    </source>
</evidence>
<dbReference type="AlphaFoldDB" id="A0A6G4U7X2"/>
<reference evidence="2 3" key="1">
    <citation type="submission" date="2020-02" db="EMBL/GenBank/DDBJ databases">
        <title>Whole-genome analyses of novel actinobacteria.</title>
        <authorList>
            <person name="Sahin N."/>
        </authorList>
    </citation>
    <scope>NUCLEOTIDE SEQUENCE [LARGE SCALE GENOMIC DNA]</scope>
    <source>
        <strain evidence="2 3">A7024</strain>
    </source>
</reference>
<feature type="non-terminal residue" evidence="2">
    <location>
        <position position="114"/>
    </location>
</feature>
<dbReference type="EMBL" id="JAAKZV010000194">
    <property type="protein sequence ID" value="NGN68284.1"/>
    <property type="molecule type" value="Genomic_DNA"/>
</dbReference>
<keyword evidence="2" id="KW-0378">Hydrolase</keyword>
<dbReference type="Proteomes" id="UP000481583">
    <property type="component" value="Unassembled WGS sequence"/>
</dbReference>
<evidence type="ECO:0000313" key="2">
    <source>
        <dbReference type="EMBL" id="NGN68284.1"/>
    </source>
</evidence>
<proteinExistence type="predicted"/>
<keyword evidence="3" id="KW-1185">Reference proteome</keyword>
<gene>
    <name evidence="2" type="ORF">G5C51_30850</name>
</gene>
<keyword evidence="2" id="KW-0540">Nuclease</keyword>
<evidence type="ECO:0000256" key="1">
    <source>
        <dbReference type="SAM" id="MobiDB-lite"/>
    </source>
</evidence>
<name>A0A6G4U7X2_9ACTN</name>
<dbReference type="GO" id="GO:0004527">
    <property type="term" value="F:exonuclease activity"/>
    <property type="evidence" value="ECO:0007669"/>
    <property type="project" value="UniProtKB-KW"/>
</dbReference>
<feature type="compositionally biased region" description="Acidic residues" evidence="1">
    <location>
        <begin position="1"/>
        <end position="10"/>
    </location>
</feature>
<comment type="caution">
    <text evidence="2">The sequence shown here is derived from an EMBL/GenBank/DDBJ whole genome shotgun (WGS) entry which is preliminary data.</text>
</comment>
<organism evidence="2 3">
    <name type="scientific">Streptomyces coryli</name>
    <dbReference type="NCBI Taxonomy" id="1128680"/>
    <lineage>
        <taxon>Bacteria</taxon>
        <taxon>Bacillati</taxon>
        <taxon>Actinomycetota</taxon>
        <taxon>Actinomycetes</taxon>
        <taxon>Kitasatosporales</taxon>
        <taxon>Streptomycetaceae</taxon>
        <taxon>Streptomyces</taxon>
    </lineage>
</organism>
<protein>
    <submittedName>
        <fullName evidence="2">Bifunctional 3'-5' exonuclease/DNA polymerase</fullName>
    </submittedName>
</protein>
<accession>A0A6G4U7X2</accession>
<keyword evidence="2" id="KW-0269">Exonuclease</keyword>
<sequence>MRWALAEEEDGRVRTRPLASDGSPAGPVSEHADLPSAVKAAPEATRWIWPATAAVYPRLLAAGTRVDRCYDAEAAETLLLAHEGLTGLPRSLPAAYARARGLPVPPDPPPRGAS</sequence>